<reference evidence="1 2" key="1">
    <citation type="submission" date="2015-03" db="EMBL/GenBank/DDBJ databases">
        <authorList>
            <person name="Abdul Halim M."/>
        </authorList>
    </citation>
    <scope>NUCLEOTIDE SEQUENCE [LARGE SCALE GENOMIC DNA]</scope>
    <source>
        <strain evidence="1 2">ATCC 35681</strain>
    </source>
</reference>
<organism evidence="1 2">
    <name type="scientific">Paenibacillus durus ATCC 35681</name>
    <dbReference type="NCBI Taxonomy" id="1333534"/>
    <lineage>
        <taxon>Bacteria</taxon>
        <taxon>Bacillati</taxon>
        <taxon>Bacillota</taxon>
        <taxon>Bacilli</taxon>
        <taxon>Bacillales</taxon>
        <taxon>Paenibacillaceae</taxon>
        <taxon>Paenibacillus</taxon>
    </lineage>
</organism>
<gene>
    <name evidence="1" type="ORF">VK70_19975</name>
</gene>
<evidence type="ECO:0000313" key="1">
    <source>
        <dbReference type="EMBL" id="AKG36528.1"/>
    </source>
</evidence>
<dbReference type="EMBL" id="CP011114">
    <property type="protein sequence ID" value="AKG36528.1"/>
    <property type="molecule type" value="Genomic_DNA"/>
</dbReference>
<dbReference type="AlphaFoldDB" id="A0A0F7FDF4"/>
<evidence type="ECO:0000313" key="2">
    <source>
        <dbReference type="Proteomes" id="UP000034189"/>
    </source>
</evidence>
<dbReference type="Proteomes" id="UP000034189">
    <property type="component" value="Chromosome"/>
</dbReference>
<proteinExistence type="predicted"/>
<accession>A0A0F7FDF4</accession>
<protein>
    <submittedName>
        <fullName evidence="1">Uncharacterized protein</fullName>
    </submittedName>
</protein>
<dbReference type="HOGENOM" id="CLU_2618665_0_0_9"/>
<name>A0A0F7FDF4_PAEDU</name>
<sequence length="78" mass="9130">MGSTGMRSGQWSDSMRRSIMRFIAAQRMMGQRVRLTRRNRRFFPENLQVFLANFARENETDANVQLLEGCTPEQEEGM</sequence>
<reference evidence="1 2" key="2">
    <citation type="journal article" date="2016" name="Genome Announc.">
        <title>Genome Sequence of a Gram-Positive Diazotroph, Paenibacillus durus Type Strain ATCC 35681.</title>
        <authorList>
            <person name="Halim M.A."/>
            <person name="Rahman A.Y."/>
            <person name="Sim K.S."/>
            <person name="Yam H.C."/>
            <person name="Rahim A.A."/>
            <person name="Ghazali A.H."/>
            <person name="Najimudin N."/>
        </authorList>
    </citation>
    <scope>NUCLEOTIDE SEQUENCE [LARGE SCALE GENOMIC DNA]</scope>
    <source>
        <strain evidence="1 2">ATCC 35681</strain>
    </source>
</reference>
<dbReference type="PATRIC" id="fig|1333534.5.peg.4378"/>